<organism evidence="7 8">
    <name type="scientific">Stephanodiscus triporus</name>
    <dbReference type="NCBI Taxonomy" id="2934178"/>
    <lineage>
        <taxon>Eukaryota</taxon>
        <taxon>Sar</taxon>
        <taxon>Stramenopiles</taxon>
        <taxon>Ochrophyta</taxon>
        <taxon>Bacillariophyta</taxon>
        <taxon>Coscinodiscophyceae</taxon>
        <taxon>Thalassiosirophycidae</taxon>
        <taxon>Stephanodiscales</taxon>
        <taxon>Stephanodiscaceae</taxon>
        <taxon>Stephanodiscus</taxon>
    </lineage>
</organism>
<dbReference type="PANTHER" id="PTHR31661:SF1">
    <property type="entry name" value="CDAN1-INTERACTING NUCLEASE 1"/>
    <property type="match status" value="1"/>
</dbReference>
<comment type="caution">
    <text evidence="7">The sequence shown here is derived from an EMBL/GenBank/DDBJ whole genome shotgun (WGS) entry which is preliminary data.</text>
</comment>
<keyword evidence="4" id="KW-0539">Nucleus</keyword>
<reference evidence="7 8" key="1">
    <citation type="submission" date="2024-10" db="EMBL/GenBank/DDBJ databases">
        <title>Updated reference genomes for cyclostephanoid diatoms.</title>
        <authorList>
            <person name="Roberts W.R."/>
            <person name="Alverson A.J."/>
        </authorList>
    </citation>
    <scope>NUCLEOTIDE SEQUENCE [LARGE SCALE GENOMIC DNA]</scope>
    <source>
        <strain evidence="7 8">AJA276-08</strain>
    </source>
</reference>
<evidence type="ECO:0000256" key="6">
    <source>
        <dbReference type="SAM" id="MobiDB-lite"/>
    </source>
</evidence>
<evidence type="ECO:0000256" key="1">
    <source>
        <dbReference type="ARBA" id="ARBA00004123"/>
    </source>
</evidence>
<sequence>MIDDDGSPRHRRSSYRYNECDEDSYDRAVAWCREIISSGGRDDMLFSPRAFRREIASASSRFGLPFEAVHSLFRNAHANHVKRNAHVVRSRTMRHRNGAAAAAEVNATSSRVDGRYGDGDDDDDDVERLSSTTTTTTTTTKPPRAIALSRLSREVREAVDSDPMYGPRQDKERHNIGIEYESLLEETLRSMDIPFETEAELRVRGTARTPDVLLSIPLGIRVRRRTRDDSSRKNLFRTTDDEGGGVPEEDIATPQRLLFGEKDVNISPARERPGTIDDYLKDDDDYEWKSICWIDSKALFGDVETHTNSVLPQVETYVHRFGPGLVLYWFGHAPLSRLGDGHGDVTIVGGDLPDVFLLPTGALHGRGGKIDTTA</sequence>
<evidence type="ECO:0000256" key="5">
    <source>
        <dbReference type="ARBA" id="ARBA00023480"/>
    </source>
</evidence>
<gene>
    <name evidence="7" type="ORF">ACHAW5_004368</name>
</gene>
<accession>A0ABD3Q4B4</accession>
<dbReference type="Pfam" id="PF14811">
    <property type="entry name" value="TPD"/>
    <property type="match status" value="2"/>
</dbReference>
<evidence type="ECO:0000256" key="4">
    <source>
        <dbReference type="ARBA" id="ARBA00023242"/>
    </source>
</evidence>
<dbReference type="Proteomes" id="UP001530315">
    <property type="component" value="Unassembled WGS sequence"/>
</dbReference>
<dbReference type="InterPro" id="IPR029404">
    <property type="entry name" value="CDIN1"/>
</dbReference>
<dbReference type="PANTHER" id="PTHR31661">
    <property type="entry name" value="SIMILAR TO CDNA SEQUENCE BC052040"/>
    <property type="match status" value="1"/>
</dbReference>
<protein>
    <recommendedName>
        <fullName evidence="5">CDAN1-interacting nuclease 1</fullName>
    </recommendedName>
</protein>
<feature type="region of interest" description="Disordered" evidence="6">
    <location>
        <begin position="98"/>
        <end position="141"/>
    </location>
</feature>
<proteinExistence type="predicted"/>
<dbReference type="EMBL" id="JALLAZ020000451">
    <property type="protein sequence ID" value="KAL3794846.1"/>
    <property type="molecule type" value="Genomic_DNA"/>
</dbReference>
<evidence type="ECO:0000313" key="8">
    <source>
        <dbReference type="Proteomes" id="UP001530315"/>
    </source>
</evidence>
<dbReference type="GO" id="GO:0005737">
    <property type="term" value="C:cytoplasm"/>
    <property type="evidence" value="ECO:0007669"/>
    <property type="project" value="UniProtKB-SubCell"/>
</dbReference>
<comment type="subcellular location">
    <subcellularLocation>
        <location evidence="2">Cytoplasm</location>
    </subcellularLocation>
    <subcellularLocation>
        <location evidence="1">Nucleus</location>
    </subcellularLocation>
</comment>
<keyword evidence="8" id="KW-1185">Reference proteome</keyword>
<dbReference type="AlphaFoldDB" id="A0ABD3Q4B4"/>
<evidence type="ECO:0000313" key="7">
    <source>
        <dbReference type="EMBL" id="KAL3794846.1"/>
    </source>
</evidence>
<dbReference type="GO" id="GO:0005634">
    <property type="term" value="C:nucleus"/>
    <property type="evidence" value="ECO:0007669"/>
    <property type="project" value="UniProtKB-SubCell"/>
</dbReference>
<keyword evidence="3" id="KW-0963">Cytoplasm</keyword>
<evidence type="ECO:0000256" key="2">
    <source>
        <dbReference type="ARBA" id="ARBA00004496"/>
    </source>
</evidence>
<name>A0ABD3Q4B4_9STRA</name>
<evidence type="ECO:0000256" key="3">
    <source>
        <dbReference type="ARBA" id="ARBA00022490"/>
    </source>
</evidence>